<dbReference type="Proteomes" id="UP000737018">
    <property type="component" value="Unassembled WGS sequence"/>
</dbReference>
<name>A0A8J4VIF9_9ROSI</name>
<dbReference type="AlphaFoldDB" id="A0A8J4VIF9"/>
<reference evidence="2" key="1">
    <citation type="submission" date="2020-03" db="EMBL/GenBank/DDBJ databases">
        <title>Castanea mollissima Vanexum genome sequencing.</title>
        <authorList>
            <person name="Staton M."/>
        </authorList>
    </citation>
    <scope>NUCLEOTIDE SEQUENCE</scope>
    <source>
        <tissue evidence="2">Leaf</tissue>
    </source>
</reference>
<accession>A0A8J4VIF9</accession>
<keyword evidence="3" id="KW-1185">Reference proteome</keyword>
<proteinExistence type="predicted"/>
<organism evidence="2 3">
    <name type="scientific">Castanea mollissima</name>
    <name type="common">Chinese chestnut</name>
    <dbReference type="NCBI Taxonomy" id="60419"/>
    <lineage>
        <taxon>Eukaryota</taxon>
        <taxon>Viridiplantae</taxon>
        <taxon>Streptophyta</taxon>
        <taxon>Embryophyta</taxon>
        <taxon>Tracheophyta</taxon>
        <taxon>Spermatophyta</taxon>
        <taxon>Magnoliopsida</taxon>
        <taxon>eudicotyledons</taxon>
        <taxon>Gunneridae</taxon>
        <taxon>Pentapetalae</taxon>
        <taxon>rosids</taxon>
        <taxon>fabids</taxon>
        <taxon>Fagales</taxon>
        <taxon>Fagaceae</taxon>
        <taxon>Castanea</taxon>
    </lineage>
</organism>
<comment type="caution">
    <text evidence="2">The sequence shown here is derived from an EMBL/GenBank/DDBJ whole genome shotgun (WGS) entry which is preliminary data.</text>
</comment>
<dbReference type="OrthoDB" id="10611609at2759"/>
<protein>
    <submittedName>
        <fullName evidence="2">Uncharacterized protein</fullName>
    </submittedName>
</protein>
<feature type="compositionally biased region" description="Polar residues" evidence="1">
    <location>
        <begin position="88"/>
        <end position="98"/>
    </location>
</feature>
<evidence type="ECO:0000313" key="3">
    <source>
        <dbReference type="Proteomes" id="UP000737018"/>
    </source>
</evidence>
<evidence type="ECO:0000256" key="1">
    <source>
        <dbReference type="SAM" id="MobiDB-lite"/>
    </source>
</evidence>
<sequence length="205" mass="22690">MSIFLGLSTIPWPTKGWSNTTFIPWACRWSLGPIPLNINSCGLPIAPADNIISFNDFEFFIRSVYDEQGIKGGFKVRGAAWERGQIPESPNGSPNSLVNREDRDRSWDVTGSVRHGPFIISNSGSAQFQDPIQNMQGFHTTDNPVQSVSLDMRLEAIRNSETYDTDSNHSSSDSARTDPAILSIIQCDLDLSVKCGPSKKRIDLN</sequence>
<gene>
    <name evidence="2" type="ORF">CMV_013231</name>
</gene>
<dbReference type="EMBL" id="JRKL02001749">
    <property type="protein sequence ID" value="KAF3962233.1"/>
    <property type="molecule type" value="Genomic_DNA"/>
</dbReference>
<feature type="region of interest" description="Disordered" evidence="1">
    <location>
        <begin position="84"/>
        <end position="105"/>
    </location>
</feature>
<evidence type="ECO:0000313" key="2">
    <source>
        <dbReference type="EMBL" id="KAF3962233.1"/>
    </source>
</evidence>